<evidence type="ECO:0000256" key="2">
    <source>
        <dbReference type="ARBA" id="ARBA00022448"/>
    </source>
</evidence>
<dbReference type="EMBL" id="FQZY01000008">
    <property type="protein sequence ID" value="SHJ40205.1"/>
    <property type="molecule type" value="Genomic_DNA"/>
</dbReference>
<keyword evidence="8 12" id="KW-0472">Membrane</keyword>
<feature type="region of interest" description="Disordered" evidence="15">
    <location>
        <begin position="154"/>
        <end position="175"/>
    </location>
</feature>
<dbReference type="InterPro" id="IPR050059">
    <property type="entry name" value="ATP_synthase_B_chain"/>
</dbReference>
<evidence type="ECO:0000256" key="6">
    <source>
        <dbReference type="ARBA" id="ARBA00022989"/>
    </source>
</evidence>
<evidence type="ECO:0000256" key="7">
    <source>
        <dbReference type="ARBA" id="ARBA00023065"/>
    </source>
</evidence>
<dbReference type="GO" id="GO:0005886">
    <property type="term" value="C:plasma membrane"/>
    <property type="evidence" value="ECO:0007669"/>
    <property type="project" value="UniProtKB-SubCell"/>
</dbReference>
<keyword evidence="9 12" id="KW-0066">ATP synthesis</keyword>
<reference evidence="16 17" key="1">
    <citation type="submission" date="2016-11" db="EMBL/GenBank/DDBJ databases">
        <authorList>
            <person name="Jaros S."/>
            <person name="Januszkiewicz K."/>
            <person name="Wedrychowicz H."/>
        </authorList>
    </citation>
    <scope>NUCLEOTIDE SEQUENCE [LARGE SCALE GENOMIC DNA]</scope>
    <source>
        <strain evidence="16 17">DSM 15480</strain>
    </source>
</reference>
<keyword evidence="2 12" id="KW-0813">Transport</keyword>
<dbReference type="NCBIfam" id="TIGR01144">
    <property type="entry name" value="ATP_synt_b"/>
    <property type="match status" value="1"/>
</dbReference>
<keyword evidence="7 12" id="KW-0406">Ion transport</keyword>
<evidence type="ECO:0000256" key="3">
    <source>
        <dbReference type="ARBA" id="ARBA00022547"/>
    </source>
</evidence>
<keyword evidence="6 12" id="KW-1133">Transmembrane helix</keyword>
<keyword evidence="3 12" id="KW-0138">CF(0)</keyword>
<evidence type="ECO:0000313" key="17">
    <source>
        <dbReference type="Proteomes" id="UP000184301"/>
    </source>
</evidence>
<evidence type="ECO:0000256" key="4">
    <source>
        <dbReference type="ARBA" id="ARBA00022692"/>
    </source>
</evidence>
<evidence type="ECO:0000256" key="9">
    <source>
        <dbReference type="ARBA" id="ARBA00023310"/>
    </source>
</evidence>
<evidence type="ECO:0000313" key="16">
    <source>
        <dbReference type="EMBL" id="SHJ40205.1"/>
    </source>
</evidence>
<dbReference type="AlphaFoldDB" id="A0A1M6J0J2"/>
<feature type="transmembrane region" description="Helical" evidence="12">
    <location>
        <begin position="6"/>
        <end position="27"/>
    </location>
</feature>
<dbReference type="PANTHER" id="PTHR33445:SF2">
    <property type="entry name" value="ATP SYNTHASE SUBUNIT B', CHLOROPLASTIC"/>
    <property type="match status" value="1"/>
</dbReference>
<sequence length="175" mass="19210">MLSLNWNLLFTIINLIVLYLLMKKFLIGPVTGIMEKRKALIEDGLANADKANKDAQKMKQQYEDSLQNARQESERIMTTAKAEAKNEYNRIVEEAGEKAGKLLSGAQATIEAERAQTVKELQTEIAGLAMTAAKKIVNESGNDAVYDLFLSDVNAGDSTKSNGLEGDGSEDSDHR</sequence>
<keyword evidence="12" id="KW-1003">Cell membrane</keyword>
<dbReference type="GO" id="GO:0046961">
    <property type="term" value="F:proton-transporting ATPase activity, rotational mechanism"/>
    <property type="evidence" value="ECO:0007669"/>
    <property type="project" value="TreeGrafter"/>
</dbReference>
<dbReference type="RefSeq" id="WP_073104523.1">
    <property type="nucleotide sequence ID" value="NZ_FQZY01000008.1"/>
</dbReference>
<comment type="function">
    <text evidence="12">Component of the F(0) channel, it forms part of the peripheral stalk, linking F(1) to F(0).</text>
</comment>
<evidence type="ECO:0000256" key="10">
    <source>
        <dbReference type="ARBA" id="ARBA00025198"/>
    </source>
</evidence>
<dbReference type="PANTHER" id="PTHR33445">
    <property type="entry name" value="ATP SYNTHASE SUBUNIT B', CHLOROPLASTIC"/>
    <property type="match status" value="1"/>
</dbReference>
<dbReference type="Pfam" id="PF00430">
    <property type="entry name" value="ATP-synt_B"/>
    <property type="match status" value="1"/>
</dbReference>
<evidence type="ECO:0000256" key="15">
    <source>
        <dbReference type="SAM" id="MobiDB-lite"/>
    </source>
</evidence>
<organism evidence="16 17">
    <name type="scientific">Hespellia stercorisuis DSM 15480</name>
    <dbReference type="NCBI Taxonomy" id="1121950"/>
    <lineage>
        <taxon>Bacteria</taxon>
        <taxon>Bacillati</taxon>
        <taxon>Bacillota</taxon>
        <taxon>Clostridia</taxon>
        <taxon>Lachnospirales</taxon>
        <taxon>Lachnospiraceae</taxon>
        <taxon>Hespellia</taxon>
    </lineage>
</organism>
<evidence type="ECO:0000256" key="8">
    <source>
        <dbReference type="ARBA" id="ARBA00023136"/>
    </source>
</evidence>
<keyword evidence="14" id="KW-0175">Coiled coil</keyword>
<evidence type="ECO:0000256" key="5">
    <source>
        <dbReference type="ARBA" id="ARBA00022781"/>
    </source>
</evidence>
<keyword evidence="5 12" id="KW-0375">Hydrogen ion transport</keyword>
<dbReference type="Proteomes" id="UP000184301">
    <property type="component" value="Unassembled WGS sequence"/>
</dbReference>
<dbReference type="GO" id="GO:0046933">
    <property type="term" value="F:proton-transporting ATP synthase activity, rotational mechanism"/>
    <property type="evidence" value="ECO:0007669"/>
    <property type="project" value="UniProtKB-UniRule"/>
</dbReference>
<keyword evidence="17" id="KW-1185">Reference proteome</keyword>
<proteinExistence type="inferred from homology"/>
<feature type="coiled-coil region" evidence="14">
    <location>
        <begin position="41"/>
        <end position="79"/>
    </location>
</feature>
<dbReference type="InterPro" id="IPR005864">
    <property type="entry name" value="ATP_synth_F0_bsu_bac"/>
</dbReference>
<protein>
    <recommendedName>
        <fullName evidence="12">ATP synthase subunit b</fullName>
    </recommendedName>
    <alternativeName>
        <fullName evidence="12">ATP synthase F(0) sector subunit b</fullName>
    </alternativeName>
    <alternativeName>
        <fullName evidence="12">ATPase subunit I</fullName>
    </alternativeName>
    <alternativeName>
        <fullName evidence="12">F-type ATPase subunit b</fullName>
        <shortName evidence="12">F-ATPase subunit b</shortName>
    </alternativeName>
</protein>
<dbReference type="GO" id="GO:0045259">
    <property type="term" value="C:proton-transporting ATP synthase complex"/>
    <property type="evidence" value="ECO:0007669"/>
    <property type="project" value="UniProtKB-KW"/>
</dbReference>
<comment type="subunit">
    <text evidence="12">F-type ATPases have 2 components, F(1) - the catalytic core - and F(0) - the membrane proton channel. F(1) has five subunits: alpha(3), beta(3), gamma(1), delta(1), epsilon(1). F(0) has three main subunits: a(1), b(2) and c(10-14). The alpha and beta chains form an alternating ring which encloses part of the gamma chain. F(1) is attached to F(0) by a central stalk formed by the gamma and epsilon chains, while a peripheral stalk is formed by the delta and b chains.</text>
</comment>
<dbReference type="InterPro" id="IPR028987">
    <property type="entry name" value="ATP_synth_B-like_membr_sf"/>
</dbReference>
<comment type="similarity">
    <text evidence="1 12 13">Belongs to the ATPase B chain family.</text>
</comment>
<comment type="function">
    <text evidence="10 12">F(1)F(0) ATP synthase produces ATP from ADP in the presence of a proton or sodium gradient. F-type ATPases consist of two structural domains, F(1) containing the extramembraneous catalytic core and F(0) containing the membrane proton channel, linked together by a central stalk and a peripheral stalk. During catalysis, ATP synthesis in the catalytic domain of F(1) is coupled via a rotary mechanism of the central stalk subunits to proton translocation.</text>
</comment>
<dbReference type="SUPFAM" id="SSF81573">
    <property type="entry name" value="F1F0 ATP synthase subunit B, membrane domain"/>
    <property type="match status" value="1"/>
</dbReference>
<dbReference type="CDD" id="cd06503">
    <property type="entry name" value="ATP-synt_Fo_b"/>
    <property type="match status" value="1"/>
</dbReference>
<gene>
    <name evidence="12" type="primary">atpF</name>
    <name evidence="16" type="ORF">SAMN02745243_00496</name>
</gene>
<dbReference type="Gene3D" id="6.10.250.1580">
    <property type="match status" value="1"/>
</dbReference>
<accession>A0A1M6J0J2</accession>
<evidence type="ECO:0000256" key="1">
    <source>
        <dbReference type="ARBA" id="ARBA00005513"/>
    </source>
</evidence>
<evidence type="ECO:0000256" key="14">
    <source>
        <dbReference type="SAM" id="Coils"/>
    </source>
</evidence>
<comment type="subcellular location">
    <subcellularLocation>
        <location evidence="12">Cell membrane</location>
        <topology evidence="12">Single-pass membrane protein</topology>
    </subcellularLocation>
    <subcellularLocation>
        <location evidence="11">Endomembrane system</location>
        <topology evidence="11">Single-pass membrane protein</topology>
    </subcellularLocation>
</comment>
<dbReference type="GO" id="GO:0012505">
    <property type="term" value="C:endomembrane system"/>
    <property type="evidence" value="ECO:0007669"/>
    <property type="project" value="UniProtKB-SubCell"/>
</dbReference>
<dbReference type="HAMAP" id="MF_01398">
    <property type="entry name" value="ATP_synth_b_bprime"/>
    <property type="match status" value="1"/>
</dbReference>
<dbReference type="InterPro" id="IPR002146">
    <property type="entry name" value="ATP_synth_b/b'su_bac/chlpt"/>
</dbReference>
<dbReference type="STRING" id="1121950.SAMN02745243_00496"/>
<evidence type="ECO:0000256" key="11">
    <source>
        <dbReference type="ARBA" id="ARBA00037847"/>
    </source>
</evidence>
<name>A0A1M6J0J2_9FIRM</name>
<keyword evidence="4 12" id="KW-0812">Transmembrane</keyword>
<dbReference type="OrthoDB" id="1770883at2"/>
<evidence type="ECO:0000256" key="13">
    <source>
        <dbReference type="RuleBase" id="RU003848"/>
    </source>
</evidence>
<evidence type="ECO:0000256" key="12">
    <source>
        <dbReference type="HAMAP-Rule" id="MF_01398"/>
    </source>
</evidence>